<dbReference type="EMBL" id="JANJYJ010000003">
    <property type="protein sequence ID" value="KAK3221974.1"/>
    <property type="molecule type" value="Genomic_DNA"/>
</dbReference>
<comment type="caution">
    <text evidence="2">The sequence shown here is derived from an EMBL/GenBank/DDBJ whole genome shotgun (WGS) entry which is preliminary data.</text>
</comment>
<dbReference type="PANTHER" id="PTHR46890:SF48">
    <property type="entry name" value="RNA-DIRECTED DNA POLYMERASE"/>
    <property type="match status" value="1"/>
</dbReference>
<dbReference type="InterPro" id="IPR000477">
    <property type="entry name" value="RT_dom"/>
</dbReference>
<organism evidence="2 3">
    <name type="scientific">Dipteronia sinensis</name>
    <dbReference type="NCBI Taxonomy" id="43782"/>
    <lineage>
        <taxon>Eukaryota</taxon>
        <taxon>Viridiplantae</taxon>
        <taxon>Streptophyta</taxon>
        <taxon>Embryophyta</taxon>
        <taxon>Tracheophyta</taxon>
        <taxon>Spermatophyta</taxon>
        <taxon>Magnoliopsida</taxon>
        <taxon>eudicotyledons</taxon>
        <taxon>Gunneridae</taxon>
        <taxon>Pentapetalae</taxon>
        <taxon>rosids</taxon>
        <taxon>malvids</taxon>
        <taxon>Sapindales</taxon>
        <taxon>Sapindaceae</taxon>
        <taxon>Hippocastanoideae</taxon>
        <taxon>Acereae</taxon>
        <taxon>Dipteronia</taxon>
    </lineage>
</organism>
<dbReference type="PANTHER" id="PTHR46890">
    <property type="entry name" value="NON-LTR RETROLELEMENT REVERSE TRANSCRIPTASE-LIKE PROTEIN-RELATED"/>
    <property type="match status" value="1"/>
</dbReference>
<proteinExistence type="predicted"/>
<evidence type="ECO:0000313" key="3">
    <source>
        <dbReference type="Proteomes" id="UP001281410"/>
    </source>
</evidence>
<dbReference type="Pfam" id="PF00078">
    <property type="entry name" value="RVT_1"/>
    <property type="match status" value="1"/>
</dbReference>
<feature type="domain" description="Reverse transcriptase" evidence="1">
    <location>
        <begin position="284"/>
        <end position="391"/>
    </location>
</feature>
<protein>
    <recommendedName>
        <fullName evidence="1">Reverse transcriptase domain-containing protein</fullName>
    </recommendedName>
</protein>
<dbReference type="Proteomes" id="UP001281410">
    <property type="component" value="Unassembled WGS sequence"/>
</dbReference>
<sequence>MVLVNDAWLGKYTNLESIFLPPSISYHSPFLVKLRLQGRRKNCLFKFFNFLTEREDFLHLVESCCQEHVHGTMQFKLCSKLRILKKALKSLNKNQVGDVTIKLNEAKEALEECQRLLDAHPTDNTLRLQENDIINSYTMALQAEEDFLKQKSRIQWLHAGDRNSSYFFKAINGRQNRNKILSIMGEDGSLIEGDVPVKNEAIRHFQKILGCSVPSLNRAGTLQTIIHNHISNDQANLMSRGVTNEEIRDVCFSLHPNKAPGPDGLNAHFFKKTWDIVGGDVINAVQEFFLISPPQSAFVAGRRTGDNILLVQELMRNYHKDDGSPKCSLKVDLMKAFDTVKWDFLLETLAAFHVPLKVINRIMASITTLKLSISINGELVGFFHNKRGLRQDDLIMLCHGSTPSTTILKMSLDDFPYLSGLKANPAKSNIFLSSVPNDSRQQLINIFGYNVGSFPIRKLLKLRPIARPLILHIIGNGLGTSLWFDNWHPDGPICLKWSSRVIYDSSLPKKAKGSSIVHGDQWVWPCSMSIDLLEIKNHMPSYNPNSSLEDCIKWLPTPDGIYSVASTMASLKTPHPLVPWFELV</sequence>
<reference evidence="2" key="1">
    <citation type="journal article" date="2023" name="Plant J.">
        <title>Genome sequences and population genomics provide insights into the demographic history, inbreeding, and mutation load of two 'living fossil' tree species of Dipteronia.</title>
        <authorList>
            <person name="Feng Y."/>
            <person name="Comes H.P."/>
            <person name="Chen J."/>
            <person name="Zhu S."/>
            <person name="Lu R."/>
            <person name="Zhang X."/>
            <person name="Li P."/>
            <person name="Qiu J."/>
            <person name="Olsen K.M."/>
            <person name="Qiu Y."/>
        </authorList>
    </citation>
    <scope>NUCLEOTIDE SEQUENCE</scope>
    <source>
        <strain evidence="2">NBL</strain>
    </source>
</reference>
<dbReference type="InterPro" id="IPR052343">
    <property type="entry name" value="Retrotransposon-Effector_Assoc"/>
</dbReference>
<accession>A0AAE0AQW5</accession>
<evidence type="ECO:0000259" key="1">
    <source>
        <dbReference type="Pfam" id="PF00078"/>
    </source>
</evidence>
<name>A0AAE0AQW5_9ROSI</name>
<keyword evidence="3" id="KW-1185">Reference proteome</keyword>
<gene>
    <name evidence="2" type="ORF">Dsin_008999</name>
</gene>
<dbReference type="AlphaFoldDB" id="A0AAE0AQW5"/>
<evidence type="ECO:0000313" key="2">
    <source>
        <dbReference type="EMBL" id="KAK3221974.1"/>
    </source>
</evidence>